<dbReference type="SUPFAM" id="SSF52540">
    <property type="entry name" value="P-loop containing nucleoside triphosphate hydrolases"/>
    <property type="match status" value="1"/>
</dbReference>
<comment type="caution">
    <text evidence="2">The sequence shown here is derived from an EMBL/GenBank/DDBJ whole genome shotgun (WGS) entry which is preliminary data.</text>
</comment>
<evidence type="ECO:0000256" key="1">
    <source>
        <dbReference type="ARBA" id="ARBA00022679"/>
    </source>
</evidence>
<dbReference type="Pfam" id="PF13469">
    <property type="entry name" value="Sulfotransfer_3"/>
    <property type="match status" value="1"/>
</dbReference>
<dbReference type="AlphaFoldDB" id="A0A2U2BTQ2"/>
<keyword evidence="3" id="KW-1185">Reference proteome</keyword>
<protein>
    <recommendedName>
        <fullName evidence="4">Sulfotransferase</fullName>
    </recommendedName>
</protein>
<evidence type="ECO:0000313" key="2">
    <source>
        <dbReference type="EMBL" id="PWE17379.1"/>
    </source>
</evidence>
<dbReference type="Gene3D" id="3.40.50.300">
    <property type="entry name" value="P-loop containing nucleotide triphosphate hydrolases"/>
    <property type="match status" value="1"/>
</dbReference>
<organism evidence="2 3">
    <name type="scientific">Marinicauda salina</name>
    <dbReference type="NCBI Taxonomy" id="2135793"/>
    <lineage>
        <taxon>Bacteria</taxon>
        <taxon>Pseudomonadati</taxon>
        <taxon>Pseudomonadota</taxon>
        <taxon>Alphaproteobacteria</taxon>
        <taxon>Maricaulales</taxon>
        <taxon>Maricaulaceae</taxon>
        <taxon>Marinicauda</taxon>
    </lineage>
</organism>
<dbReference type="OrthoDB" id="977108at2"/>
<evidence type="ECO:0008006" key="4">
    <source>
        <dbReference type="Google" id="ProtNLM"/>
    </source>
</evidence>
<dbReference type="Proteomes" id="UP000245168">
    <property type="component" value="Unassembled WGS sequence"/>
</dbReference>
<dbReference type="PANTHER" id="PTHR12788:SF10">
    <property type="entry name" value="PROTEIN-TYROSINE SULFOTRANSFERASE"/>
    <property type="match status" value="1"/>
</dbReference>
<dbReference type="InterPro" id="IPR027417">
    <property type="entry name" value="P-loop_NTPase"/>
</dbReference>
<proteinExistence type="predicted"/>
<reference evidence="3" key="1">
    <citation type="submission" date="2018-05" db="EMBL/GenBank/DDBJ databases">
        <authorList>
            <person name="Liu B.-T."/>
        </authorList>
    </citation>
    <scope>NUCLEOTIDE SEQUENCE [LARGE SCALE GENOMIC DNA]</scope>
    <source>
        <strain evidence="3">WD6-1</strain>
    </source>
</reference>
<gene>
    <name evidence="2" type="ORF">DDZ18_06755</name>
</gene>
<dbReference type="GO" id="GO:0008476">
    <property type="term" value="F:protein-tyrosine sulfotransferase activity"/>
    <property type="evidence" value="ECO:0007669"/>
    <property type="project" value="InterPro"/>
</dbReference>
<dbReference type="EMBL" id="QEXV01000003">
    <property type="protein sequence ID" value="PWE17379.1"/>
    <property type="molecule type" value="Genomic_DNA"/>
</dbReference>
<name>A0A2U2BTQ2_9PROT</name>
<sequence length="276" mass="30124">MNEPAPAQLVFLGGCPRSGLTLLRRLLDAHPDIHCGSDSGIAPGVCMQWRDFADRLGGLHARDFGLSAEAVRTQMAELLAGLLTPEGARIVCEKTSVNVVAFTELARLLPEAKFVHVVRDGRDVAASLLERDWRDGHGRRFPHVSDPDRALLYWAEFVRRGLEAETAIVADRILRVRYEDLVRRPRRALKRLTGFIGAPMREEMLAAPPREMELVGAERDSLPLLRQPITTKRTGRGPAALTARAGGLAPVAAALRALGYASDVDGIQHRAAPPGC</sequence>
<dbReference type="InterPro" id="IPR026634">
    <property type="entry name" value="TPST-like"/>
</dbReference>
<evidence type="ECO:0000313" key="3">
    <source>
        <dbReference type="Proteomes" id="UP000245168"/>
    </source>
</evidence>
<accession>A0A2U2BTQ2</accession>
<keyword evidence="1" id="KW-0808">Transferase</keyword>
<dbReference type="RefSeq" id="WP_109252610.1">
    <property type="nucleotide sequence ID" value="NZ_QEXV01000003.1"/>
</dbReference>
<dbReference type="PANTHER" id="PTHR12788">
    <property type="entry name" value="PROTEIN-TYROSINE SULFOTRANSFERASE 2"/>
    <property type="match status" value="1"/>
</dbReference>